<proteinExistence type="predicted"/>
<dbReference type="AlphaFoldDB" id="C7YND6"/>
<evidence type="ECO:0000256" key="1">
    <source>
        <dbReference type="SAM" id="MobiDB-lite"/>
    </source>
</evidence>
<dbReference type="VEuPathDB" id="FungiDB:NECHADRAFT_78192"/>
<accession>C7YND6</accession>
<dbReference type="InParanoid" id="C7YND6"/>
<sequence>MHHGRQAQPRPSPNVQAPKQVANPTSFGPETMPVVPIQILTPHTVWSVSLPGPPARPNRCPARISLFEATRNGSSETCQSGNLGSAMRQGQRVDAVTSSTAQIPPAQSLRGCCELQGGPRESGAGPKKLLTSNHIDGHLDHSFIDYIVPRDAPSETPDHVGLL</sequence>
<dbReference type="Proteomes" id="UP000005206">
    <property type="component" value="Chromosome 3"/>
</dbReference>
<feature type="region of interest" description="Disordered" evidence="1">
    <location>
        <begin position="1"/>
        <end position="29"/>
    </location>
</feature>
<feature type="compositionally biased region" description="Polar residues" evidence="1">
    <location>
        <begin position="13"/>
        <end position="28"/>
    </location>
</feature>
<dbReference type="KEGG" id="nhe:NECHADRAFT_78192"/>
<evidence type="ECO:0000313" key="3">
    <source>
        <dbReference type="Proteomes" id="UP000005206"/>
    </source>
</evidence>
<dbReference type="GeneID" id="9671348"/>
<organism evidence="2 3">
    <name type="scientific">Fusarium vanettenii (strain ATCC MYA-4622 / CBS 123669 / FGSC 9596 / NRRL 45880 / 77-13-4)</name>
    <name type="common">Fusarium solani subsp. pisi</name>
    <dbReference type="NCBI Taxonomy" id="660122"/>
    <lineage>
        <taxon>Eukaryota</taxon>
        <taxon>Fungi</taxon>
        <taxon>Dikarya</taxon>
        <taxon>Ascomycota</taxon>
        <taxon>Pezizomycotina</taxon>
        <taxon>Sordariomycetes</taxon>
        <taxon>Hypocreomycetidae</taxon>
        <taxon>Hypocreales</taxon>
        <taxon>Nectriaceae</taxon>
        <taxon>Fusarium</taxon>
        <taxon>Fusarium solani species complex</taxon>
        <taxon>Fusarium vanettenii</taxon>
    </lineage>
</organism>
<gene>
    <name evidence="2" type="ORF">NECHADRAFT_78192</name>
</gene>
<dbReference type="RefSeq" id="XP_003053320.1">
    <property type="nucleotide sequence ID" value="XM_003053274.1"/>
</dbReference>
<protein>
    <submittedName>
        <fullName evidence="2">Uncharacterized protein</fullName>
    </submittedName>
</protein>
<reference evidence="2 3" key="1">
    <citation type="journal article" date="2009" name="PLoS Genet.">
        <title>The genome of Nectria haematococca: contribution of supernumerary chromosomes to gene expansion.</title>
        <authorList>
            <person name="Coleman J.J."/>
            <person name="Rounsley S.D."/>
            <person name="Rodriguez-Carres M."/>
            <person name="Kuo A."/>
            <person name="Wasmann C.C."/>
            <person name="Grimwood J."/>
            <person name="Schmutz J."/>
            <person name="Taga M."/>
            <person name="White G.J."/>
            <person name="Zhou S."/>
            <person name="Schwartz D.C."/>
            <person name="Freitag M."/>
            <person name="Ma L.J."/>
            <person name="Danchin E.G."/>
            <person name="Henrissat B."/>
            <person name="Coutinho P.M."/>
            <person name="Nelson D.R."/>
            <person name="Straney D."/>
            <person name="Napoli C.A."/>
            <person name="Barker B.M."/>
            <person name="Gribskov M."/>
            <person name="Rep M."/>
            <person name="Kroken S."/>
            <person name="Molnar I."/>
            <person name="Rensing C."/>
            <person name="Kennell J.C."/>
            <person name="Zamora J."/>
            <person name="Farman M.L."/>
            <person name="Selker E.U."/>
            <person name="Salamov A."/>
            <person name="Shapiro H."/>
            <person name="Pangilinan J."/>
            <person name="Lindquist E."/>
            <person name="Lamers C."/>
            <person name="Grigoriev I.V."/>
            <person name="Geiser D.M."/>
            <person name="Covert S.F."/>
            <person name="Temporini E."/>
            <person name="Vanetten H.D."/>
        </authorList>
    </citation>
    <scope>NUCLEOTIDE SEQUENCE [LARGE SCALE GENOMIC DNA]</scope>
    <source>
        <strain evidence="3">ATCC MYA-4622 / CBS 123669 / FGSC 9596 / NRRL 45880 / 77-13-4</strain>
    </source>
</reference>
<keyword evidence="3" id="KW-1185">Reference proteome</keyword>
<dbReference type="HOGENOM" id="CLU_1627535_0_0_1"/>
<evidence type="ECO:0000313" key="2">
    <source>
        <dbReference type="EMBL" id="EEU47607.1"/>
    </source>
</evidence>
<dbReference type="EMBL" id="GG698897">
    <property type="protein sequence ID" value="EEU47607.1"/>
    <property type="molecule type" value="Genomic_DNA"/>
</dbReference>
<name>C7YND6_FUSV7</name>